<dbReference type="Proteomes" id="UP000708208">
    <property type="component" value="Unassembled WGS sequence"/>
</dbReference>
<gene>
    <name evidence="2" type="ORF">AFUS01_LOCUS14360</name>
</gene>
<evidence type="ECO:0000313" key="2">
    <source>
        <dbReference type="EMBL" id="CAG7725403.1"/>
    </source>
</evidence>
<reference evidence="2" key="1">
    <citation type="submission" date="2021-06" db="EMBL/GenBank/DDBJ databases">
        <authorList>
            <person name="Hodson N. C."/>
            <person name="Mongue J. A."/>
            <person name="Jaron S. K."/>
        </authorList>
    </citation>
    <scope>NUCLEOTIDE SEQUENCE</scope>
</reference>
<proteinExistence type="predicted"/>
<keyword evidence="3" id="KW-1185">Reference proteome</keyword>
<dbReference type="EMBL" id="CAJVCH010121328">
    <property type="protein sequence ID" value="CAG7725403.1"/>
    <property type="molecule type" value="Genomic_DNA"/>
</dbReference>
<sequence length="84" mass="9552">MILLKLKRDIWINHQLRPDDPDSKDVQDSNSEDIEVEILRSDADRHPESGYDSRLSDATSVLQEGANYEKSANHLGTEPPDLHN</sequence>
<name>A0A8J2NZR3_9HEXA</name>
<evidence type="ECO:0000313" key="3">
    <source>
        <dbReference type="Proteomes" id="UP000708208"/>
    </source>
</evidence>
<organism evidence="2 3">
    <name type="scientific">Allacma fusca</name>
    <dbReference type="NCBI Taxonomy" id="39272"/>
    <lineage>
        <taxon>Eukaryota</taxon>
        <taxon>Metazoa</taxon>
        <taxon>Ecdysozoa</taxon>
        <taxon>Arthropoda</taxon>
        <taxon>Hexapoda</taxon>
        <taxon>Collembola</taxon>
        <taxon>Symphypleona</taxon>
        <taxon>Sminthuridae</taxon>
        <taxon>Allacma</taxon>
    </lineage>
</organism>
<evidence type="ECO:0000256" key="1">
    <source>
        <dbReference type="SAM" id="MobiDB-lite"/>
    </source>
</evidence>
<dbReference type="AlphaFoldDB" id="A0A8J2NZR3"/>
<accession>A0A8J2NZR3</accession>
<feature type="compositionally biased region" description="Basic and acidic residues" evidence="1">
    <location>
        <begin position="38"/>
        <end position="55"/>
    </location>
</feature>
<protein>
    <submittedName>
        <fullName evidence="2">Uncharacterized protein</fullName>
    </submittedName>
</protein>
<feature type="region of interest" description="Disordered" evidence="1">
    <location>
        <begin position="38"/>
        <end position="84"/>
    </location>
</feature>
<comment type="caution">
    <text evidence="2">The sequence shown here is derived from an EMBL/GenBank/DDBJ whole genome shotgun (WGS) entry which is preliminary data.</text>
</comment>